<name>A0ABV8S4X9_9BACL</name>
<dbReference type="InterPro" id="IPR038740">
    <property type="entry name" value="BioF2-like_GNAT_dom"/>
</dbReference>
<sequence>MLRSKVITSASEFQRLEQDWRLLIEQMEQPEIFDCWEWSSLYLKHLCDESDRLFVVVVYDGDLCVGIAPMRLQERKFRKLPFVKARVLEPIDSVYRDYCRFYLHRGYHYGQLIDLLVDEMIAGSRDWDYIELRNFNSRDPVTMLVRDKLARKLDIDVELGDMTPYVDYRQLSSGKTNKSRIGAIERKERKLVRECDCRIRVSQPFDEATWLKMVELHLGRWGETSVFRDAPLLAFWRELLTALDASDRLEFSFLEIEGRLAAAHMGFRNARKIYYYTPALNPEFADRGPGLILLMHLMKHYDELGAEEFDFLRGDESYKFYWADKAGTNHHIYAYRPGAARWLMKLYVRNARRKKTKERAG</sequence>
<reference evidence="3" key="1">
    <citation type="journal article" date="2019" name="Int. J. Syst. Evol. Microbiol.">
        <title>The Global Catalogue of Microorganisms (GCM) 10K type strain sequencing project: providing services to taxonomists for standard genome sequencing and annotation.</title>
        <authorList>
            <consortium name="The Broad Institute Genomics Platform"/>
            <consortium name="The Broad Institute Genome Sequencing Center for Infectious Disease"/>
            <person name="Wu L."/>
            <person name="Ma J."/>
        </authorList>
    </citation>
    <scope>NUCLEOTIDE SEQUENCE [LARGE SCALE GENOMIC DNA]</scope>
    <source>
        <strain evidence="3">CGMCC 4.1641</strain>
    </source>
</reference>
<comment type="caution">
    <text evidence="2">The sequence shown here is derived from an EMBL/GenBank/DDBJ whole genome shotgun (WGS) entry which is preliminary data.</text>
</comment>
<dbReference type="Proteomes" id="UP001595755">
    <property type="component" value="Unassembled WGS sequence"/>
</dbReference>
<dbReference type="PROSITE" id="PS51186">
    <property type="entry name" value="GNAT"/>
    <property type="match status" value="1"/>
</dbReference>
<evidence type="ECO:0000313" key="2">
    <source>
        <dbReference type="EMBL" id="MFC4302406.1"/>
    </source>
</evidence>
<proteinExistence type="predicted"/>
<protein>
    <submittedName>
        <fullName evidence="2">GNAT family N-acetyltransferase</fullName>
    </submittedName>
</protein>
<dbReference type="SUPFAM" id="SSF55729">
    <property type="entry name" value="Acyl-CoA N-acyltransferases (Nat)"/>
    <property type="match status" value="1"/>
</dbReference>
<dbReference type="InterPro" id="IPR016181">
    <property type="entry name" value="Acyl_CoA_acyltransferase"/>
</dbReference>
<dbReference type="RefSeq" id="WP_204600728.1">
    <property type="nucleotide sequence ID" value="NZ_JBHSED010000003.1"/>
</dbReference>
<dbReference type="EMBL" id="JBHSED010000003">
    <property type="protein sequence ID" value="MFC4302406.1"/>
    <property type="molecule type" value="Genomic_DNA"/>
</dbReference>
<keyword evidence="3" id="KW-1185">Reference proteome</keyword>
<dbReference type="Gene3D" id="3.40.630.30">
    <property type="match status" value="1"/>
</dbReference>
<dbReference type="InterPro" id="IPR000182">
    <property type="entry name" value="GNAT_dom"/>
</dbReference>
<evidence type="ECO:0000259" key="1">
    <source>
        <dbReference type="PROSITE" id="PS51186"/>
    </source>
</evidence>
<dbReference type="Pfam" id="PF13480">
    <property type="entry name" value="Acetyltransf_6"/>
    <property type="match status" value="1"/>
</dbReference>
<organism evidence="2 3">
    <name type="scientific">Cohnella boryungensis</name>
    <dbReference type="NCBI Taxonomy" id="768479"/>
    <lineage>
        <taxon>Bacteria</taxon>
        <taxon>Bacillati</taxon>
        <taxon>Bacillota</taxon>
        <taxon>Bacilli</taxon>
        <taxon>Bacillales</taxon>
        <taxon>Paenibacillaceae</taxon>
        <taxon>Cohnella</taxon>
    </lineage>
</organism>
<accession>A0ABV8S4X9</accession>
<feature type="domain" description="N-acetyltransferase" evidence="1">
    <location>
        <begin position="197"/>
        <end position="349"/>
    </location>
</feature>
<evidence type="ECO:0000313" key="3">
    <source>
        <dbReference type="Proteomes" id="UP001595755"/>
    </source>
</evidence>
<gene>
    <name evidence="2" type="ORF">ACFO1S_02980</name>
</gene>